<accession>A0A918Q622</accession>
<reference evidence="2" key="2">
    <citation type="submission" date="2020-09" db="EMBL/GenBank/DDBJ databases">
        <authorList>
            <person name="Sun Q."/>
            <person name="Kim S."/>
        </authorList>
    </citation>
    <scope>NUCLEOTIDE SEQUENCE</scope>
    <source>
        <strain evidence="2">KCTC 32296</strain>
    </source>
</reference>
<sequence length="319" mass="34077">MKIVVSGATGFLGGHLCRHLHGLGHQVLGLGRDVLKGEALRADGIEFETIDLGDASSLNAWDQADAFVHAAALSSAWGLRTAFEQANVTGTQHAITIARQLKVRRFVAISSPSVAFRFCDQLNLSEDAPLPPPVNDYAATKAIAEDMARTSDLNTLILRPRGIYGQGDTALLPRLIRAAQTQRLPLLRNGAAVTDLTHVDDVVAAIVSAIDAPQSYNGRTFNISGGEAIAVHHIISRASEAAGVTARFRPVPVWLALAAARAAEYIARHRIGQPEPPITAYGVGILAFSQTLDLTAARRDLGYNPQIDFSEGLRRTLAS</sequence>
<dbReference type="Gene3D" id="3.40.50.720">
    <property type="entry name" value="NAD(P)-binding Rossmann-like Domain"/>
    <property type="match status" value="1"/>
</dbReference>
<dbReference type="SUPFAM" id="SSF51735">
    <property type="entry name" value="NAD(P)-binding Rossmann-fold domains"/>
    <property type="match status" value="1"/>
</dbReference>
<dbReference type="EMBL" id="BMZB01000002">
    <property type="protein sequence ID" value="GGZ33274.1"/>
    <property type="molecule type" value="Genomic_DNA"/>
</dbReference>
<evidence type="ECO:0000313" key="3">
    <source>
        <dbReference type="Proteomes" id="UP000662572"/>
    </source>
</evidence>
<evidence type="ECO:0000259" key="1">
    <source>
        <dbReference type="Pfam" id="PF01370"/>
    </source>
</evidence>
<reference evidence="2" key="1">
    <citation type="journal article" date="2014" name="Int. J. Syst. Evol. Microbiol.">
        <title>Complete genome sequence of Corynebacterium casei LMG S-19264T (=DSM 44701T), isolated from a smear-ripened cheese.</title>
        <authorList>
            <consortium name="US DOE Joint Genome Institute (JGI-PGF)"/>
            <person name="Walter F."/>
            <person name="Albersmeier A."/>
            <person name="Kalinowski J."/>
            <person name="Ruckert C."/>
        </authorList>
    </citation>
    <scope>NUCLEOTIDE SEQUENCE</scope>
    <source>
        <strain evidence="2">KCTC 32296</strain>
    </source>
</reference>
<dbReference type="RefSeq" id="WP_189486262.1">
    <property type="nucleotide sequence ID" value="NZ_BMZB01000002.1"/>
</dbReference>
<dbReference type="AlphaFoldDB" id="A0A918Q622"/>
<comment type="caution">
    <text evidence="2">The sequence shown here is derived from an EMBL/GenBank/DDBJ whole genome shotgun (WGS) entry which is preliminary data.</text>
</comment>
<dbReference type="PANTHER" id="PTHR43245:SF24">
    <property type="entry name" value="DEHYDROGENASE"/>
    <property type="match status" value="1"/>
</dbReference>
<dbReference type="InterPro" id="IPR036291">
    <property type="entry name" value="NAD(P)-bd_dom_sf"/>
</dbReference>
<dbReference type="InterPro" id="IPR050177">
    <property type="entry name" value="Lipid_A_modif_metabolic_enz"/>
</dbReference>
<keyword evidence="3" id="KW-1185">Reference proteome</keyword>
<name>A0A918Q622_9CAUL</name>
<dbReference type="Proteomes" id="UP000662572">
    <property type="component" value="Unassembled WGS sequence"/>
</dbReference>
<feature type="domain" description="NAD-dependent epimerase/dehydratase" evidence="1">
    <location>
        <begin position="3"/>
        <end position="223"/>
    </location>
</feature>
<dbReference type="Pfam" id="PF01370">
    <property type="entry name" value="Epimerase"/>
    <property type="match status" value="1"/>
</dbReference>
<dbReference type="PANTHER" id="PTHR43245">
    <property type="entry name" value="BIFUNCTIONAL POLYMYXIN RESISTANCE PROTEIN ARNA"/>
    <property type="match status" value="1"/>
</dbReference>
<gene>
    <name evidence="2" type="ORF">GCM10011273_19470</name>
</gene>
<protein>
    <submittedName>
        <fullName evidence="2">3-beta hydroxysteroid dehydrogenase</fullName>
    </submittedName>
</protein>
<dbReference type="InterPro" id="IPR001509">
    <property type="entry name" value="Epimerase_deHydtase"/>
</dbReference>
<organism evidence="2 3">
    <name type="scientific">Asticcacaulis endophyticus</name>
    <dbReference type="NCBI Taxonomy" id="1395890"/>
    <lineage>
        <taxon>Bacteria</taxon>
        <taxon>Pseudomonadati</taxon>
        <taxon>Pseudomonadota</taxon>
        <taxon>Alphaproteobacteria</taxon>
        <taxon>Caulobacterales</taxon>
        <taxon>Caulobacteraceae</taxon>
        <taxon>Asticcacaulis</taxon>
    </lineage>
</organism>
<proteinExistence type="predicted"/>
<evidence type="ECO:0000313" key="2">
    <source>
        <dbReference type="EMBL" id="GGZ33274.1"/>
    </source>
</evidence>